<dbReference type="EMBL" id="CM000160">
    <property type="protein sequence ID" value="EDW98740.2"/>
    <property type="molecule type" value="Genomic_DNA"/>
</dbReference>
<dbReference type="PROSITE" id="PS00571">
    <property type="entry name" value="AMIDASES"/>
    <property type="match status" value="1"/>
</dbReference>
<dbReference type="HOGENOM" id="CLU_009600_16_1_1"/>
<dbReference type="KEGG" id="dya:Dyak_GE23605"/>
<comment type="similarity">
    <text evidence="1">Belongs to the amidase family.</text>
</comment>
<dbReference type="Proteomes" id="UP000002282">
    <property type="component" value="Chromosome 3R"/>
</dbReference>
<proteinExistence type="inferred from homology"/>
<keyword evidence="4" id="KW-1185">Reference proteome</keyword>
<organism evidence="3 4">
    <name type="scientific">Drosophila yakuba</name>
    <name type="common">Fruit fly</name>
    <dbReference type="NCBI Taxonomy" id="7245"/>
    <lineage>
        <taxon>Eukaryota</taxon>
        <taxon>Metazoa</taxon>
        <taxon>Ecdysozoa</taxon>
        <taxon>Arthropoda</taxon>
        <taxon>Hexapoda</taxon>
        <taxon>Insecta</taxon>
        <taxon>Pterygota</taxon>
        <taxon>Neoptera</taxon>
        <taxon>Endopterygota</taxon>
        <taxon>Diptera</taxon>
        <taxon>Brachycera</taxon>
        <taxon>Muscomorpha</taxon>
        <taxon>Ephydroidea</taxon>
        <taxon>Drosophilidae</taxon>
        <taxon>Drosophila</taxon>
        <taxon>Sophophora</taxon>
    </lineage>
</organism>
<dbReference type="GO" id="GO:0012505">
    <property type="term" value="C:endomembrane system"/>
    <property type="evidence" value="ECO:0007669"/>
    <property type="project" value="TreeGrafter"/>
</dbReference>
<dbReference type="SMR" id="B4PTK0"/>
<dbReference type="PANTHER" id="PTHR43372:SF1">
    <property type="entry name" value="LD38433P"/>
    <property type="match status" value="1"/>
</dbReference>
<dbReference type="OrthoDB" id="6428749at2759"/>
<dbReference type="Pfam" id="PF01425">
    <property type="entry name" value="Amidase"/>
    <property type="match status" value="1"/>
</dbReference>
<dbReference type="InterPro" id="IPR020556">
    <property type="entry name" value="Amidase_CS"/>
</dbReference>
<evidence type="ECO:0000313" key="4">
    <source>
        <dbReference type="Proteomes" id="UP000002282"/>
    </source>
</evidence>
<protein>
    <recommendedName>
        <fullName evidence="2">Amidase domain-containing protein</fullName>
    </recommendedName>
</protein>
<dbReference type="PANTHER" id="PTHR43372">
    <property type="entry name" value="FATTY-ACID AMIDE HYDROLASE"/>
    <property type="match status" value="1"/>
</dbReference>
<dbReference type="InterPro" id="IPR023631">
    <property type="entry name" value="Amidase_dom"/>
</dbReference>
<dbReference type="GO" id="GO:0016874">
    <property type="term" value="F:ligase activity"/>
    <property type="evidence" value="ECO:0007669"/>
    <property type="project" value="UniProtKB-KW"/>
</dbReference>
<dbReference type="eggNOG" id="KOG1212">
    <property type="taxonomic scope" value="Eukaryota"/>
</dbReference>
<sequence length="587" mass="65447">MPTVPATETGLAAKLAAPAFHHIGWQPDVLGLSQPQWFWSLARFRFAYALRKVQNSAEIGNGVIMSFWSHVLSALLALVHILSDRLLEFVLGWYLGEHKRVAGPPSLEQQSLITKSAVELAQQIRERRLRSYDIVKAYCERIESVNRDLNAVVDGPFPEALDQAREIDRKLDEKEYSDEKLRRLPFLGVPFSTKDSTAVAGKLHTLGLLSRKSERSTTDAECVRLMRESGAIIIATSNVPEVNKWIESRNMLIGCTNNPYDLRRSVGGSSGGEAALIAACCTGFGLGTDIGGSIRIPAFNCGIFGHKPTSGAVNMAGCTFRTGKEKETMVCAGPMSRSARDLLPMMRVLVEPSLKSQLKLDEKVDLKRLRYFYVPSNGMAQCNPISRETERVMYKIRKHFEGVSGKDVRHADLPNTKLTGKMWRYWMTQEPANFNLLLGNGAELNPFVELFKKILGQSDYSMAAIYGLIDSVLPKEKEKLMREATAKCRKSVQELLGDDGVLFFHSSPRTAPFHYYPLIKFNDFAYFSLFNVLHLPATQVPMGLDSKGMPLGIQVVANPNNDRLCLAVAEELERTFGGWVPPFPLKN</sequence>
<gene>
    <name evidence="3" type="primary">Dyak\GE23605</name>
    <name evidence="3" type="synonym">dyak_GLEANR_7378</name>
    <name evidence="3" type="synonym">GE23605</name>
    <name evidence="3" type="ORF">Dyak_GE23605</name>
</gene>
<feature type="domain" description="Amidase" evidence="2">
    <location>
        <begin position="133"/>
        <end position="566"/>
    </location>
</feature>
<reference evidence="3 4" key="1">
    <citation type="journal article" date="2007" name="Nature">
        <title>Evolution of genes and genomes on the Drosophila phylogeny.</title>
        <authorList>
            <consortium name="Drosophila 12 Genomes Consortium"/>
            <person name="Clark A.G."/>
            <person name="Eisen M.B."/>
            <person name="Smith D.R."/>
            <person name="Bergman C.M."/>
            <person name="Oliver B."/>
            <person name="Markow T.A."/>
            <person name="Kaufman T.C."/>
            <person name="Kellis M."/>
            <person name="Gelbart W."/>
            <person name="Iyer V.N."/>
            <person name="Pollard D.A."/>
            <person name="Sackton T.B."/>
            <person name="Larracuente A.M."/>
            <person name="Singh N.D."/>
            <person name="Abad J.P."/>
            <person name="Abt D.N."/>
            <person name="Adryan B."/>
            <person name="Aguade M."/>
            <person name="Akashi H."/>
            <person name="Anderson W.W."/>
            <person name="Aquadro C.F."/>
            <person name="Ardell D.H."/>
            <person name="Arguello R."/>
            <person name="Artieri C.G."/>
            <person name="Barbash D.A."/>
            <person name="Barker D."/>
            <person name="Barsanti P."/>
            <person name="Batterham P."/>
            <person name="Batzoglou S."/>
            <person name="Begun D."/>
            <person name="Bhutkar A."/>
            <person name="Blanco E."/>
            <person name="Bosak S.A."/>
            <person name="Bradley R.K."/>
            <person name="Brand A.D."/>
            <person name="Brent M.R."/>
            <person name="Brooks A.N."/>
            <person name="Brown R.H."/>
            <person name="Butlin R.K."/>
            <person name="Caggese C."/>
            <person name="Calvi B.R."/>
            <person name="Bernardo de Carvalho A."/>
            <person name="Caspi A."/>
            <person name="Castrezana S."/>
            <person name="Celniker S.E."/>
            <person name="Chang J.L."/>
            <person name="Chapple C."/>
            <person name="Chatterji S."/>
            <person name="Chinwalla A."/>
            <person name="Civetta A."/>
            <person name="Clifton S.W."/>
            <person name="Comeron J.M."/>
            <person name="Costello J.C."/>
            <person name="Coyne J.A."/>
            <person name="Daub J."/>
            <person name="David R.G."/>
            <person name="Delcher A.L."/>
            <person name="Delehaunty K."/>
            <person name="Do C.B."/>
            <person name="Ebling H."/>
            <person name="Edwards K."/>
            <person name="Eickbush T."/>
            <person name="Evans J.D."/>
            <person name="Filipski A."/>
            <person name="Findeiss S."/>
            <person name="Freyhult E."/>
            <person name="Fulton L."/>
            <person name="Fulton R."/>
            <person name="Garcia A.C."/>
            <person name="Gardiner A."/>
            <person name="Garfield D.A."/>
            <person name="Garvin B.E."/>
            <person name="Gibson G."/>
            <person name="Gilbert D."/>
            <person name="Gnerre S."/>
            <person name="Godfrey J."/>
            <person name="Good R."/>
            <person name="Gotea V."/>
            <person name="Gravely B."/>
            <person name="Greenberg A.J."/>
            <person name="Griffiths-Jones S."/>
            <person name="Gross S."/>
            <person name="Guigo R."/>
            <person name="Gustafson E.A."/>
            <person name="Haerty W."/>
            <person name="Hahn M.W."/>
            <person name="Halligan D.L."/>
            <person name="Halpern A.L."/>
            <person name="Halter G.M."/>
            <person name="Han M.V."/>
            <person name="Heger A."/>
            <person name="Hillier L."/>
            <person name="Hinrichs A.S."/>
            <person name="Holmes I."/>
            <person name="Hoskins R.A."/>
            <person name="Hubisz M.J."/>
            <person name="Hultmark D."/>
            <person name="Huntley M.A."/>
            <person name="Jaffe D.B."/>
            <person name="Jagadeeshan S."/>
            <person name="Jeck W.R."/>
            <person name="Johnson J."/>
            <person name="Jones C.D."/>
            <person name="Jordan W.C."/>
            <person name="Karpen G.H."/>
            <person name="Kataoka E."/>
            <person name="Keightley P.D."/>
            <person name="Kheradpour P."/>
            <person name="Kirkness E.F."/>
            <person name="Koerich L.B."/>
            <person name="Kristiansen K."/>
            <person name="Kudrna D."/>
            <person name="Kulathinal R.J."/>
            <person name="Kumar S."/>
            <person name="Kwok R."/>
            <person name="Lander E."/>
            <person name="Langley C.H."/>
            <person name="Lapoint R."/>
            <person name="Lazzaro B.P."/>
            <person name="Lee S.J."/>
            <person name="Levesque L."/>
            <person name="Li R."/>
            <person name="Lin C.F."/>
            <person name="Lin M.F."/>
            <person name="Lindblad-Toh K."/>
            <person name="Llopart A."/>
            <person name="Long M."/>
            <person name="Low L."/>
            <person name="Lozovsky E."/>
            <person name="Lu J."/>
            <person name="Luo M."/>
            <person name="Machado C.A."/>
            <person name="Makalowski W."/>
            <person name="Marzo M."/>
            <person name="Matsuda M."/>
            <person name="Matzkin L."/>
            <person name="McAllister B."/>
            <person name="McBride C.S."/>
            <person name="McKernan B."/>
            <person name="McKernan K."/>
            <person name="Mendez-Lago M."/>
            <person name="Minx P."/>
            <person name="Mollenhauer M.U."/>
            <person name="Montooth K."/>
            <person name="Mount S.M."/>
            <person name="Mu X."/>
            <person name="Myers E."/>
            <person name="Negre B."/>
            <person name="Newfeld S."/>
            <person name="Nielsen R."/>
            <person name="Noor M.A."/>
            <person name="O'Grady P."/>
            <person name="Pachter L."/>
            <person name="Papaceit M."/>
            <person name="Parisi M.J."/>
            <person name="Parisi M."/>
            <person name="Parts L."/>
            <person name="Pedersen J.S."/>
            <person name="Pesole G."/>
            <person name="Phillippy A.M."/>
            <person name="Ponting C.P."/>
            <person name="Pop M."/>
            <person name="Porcelli D."/>
            <person name="Powell J.R."/>
            <person name="Prohaska S."/>
            <person name="Pruitt K."/>
            <person name="Puig M."/>
            <person name="Quesneville H."/>
            <person name="Ram K.R."/>
            <person name="Rand D."/>
            <person name="Rasmussen M.D."/>
            <person name="Reed L.K."/>
            <person name="Reenan R."/>
            <person name="Reily A."/>
            <person name="Remington K.A."/>
            <person name="Rieger T.T."/>
            <person name="Ritchie M.G."/>
            <person name="Robin C."/>
            <person name="Rogers Y.H."/>
            <person name="Rohde C."/>
            <person name="Rozas J."/>
            <person name="Rubenfield M.J."/>
            <person name="Ruiz A."/>
            <person name="Russo S."/>
            <person name="Salzberg S.L."/>
            <person name="Sanchez-Gracia A."/>
            <person name="Saranga D.J."/>
            <person name="Sato H."/>
            <person name="Schaeffer S.W."/>
            <person name="Schatz M.C."/>
            <person name="Schlenke T."/>
            <person name="Schwartz R."/>
            <person name="Segarra C."/>
            <person name="Singh R.S."/>
            <person name="Sirot L."/>
            <person name="Sirota M."/>
            <person name="Sisneros N.B."/>
            <person name="Smith C.D."/>
            <person name="Smith T.F."/>
            <person name="Spieth J."/>
            <person name="Stage D.E."/>
            <person name="Stark A."/>
            <person name="Stephan W."/>
            <person name="Strausberg R.L."/>
            <person name="Strempel S."/>
            <person name="Sturgill D."/>
            <person name="Sutton G."/>
            <person name="Sutton G.G."/>
            <person name="Tao W."/>
            <person name="Teichmann S."/>
            <person name="Tobari Y.N."/>
            <person name="Tomimura Y."/>
            <person name="Tsolas J.M."/>
            <person name="Valente V.L."/>
            <person name="Venter E."/>
            <person name="Venter J.C."/>
            <person name="Vicario S."/>
            <person name="Vieira F.G."/>
            <person name="Vilella A.J."/>
            <person name="Villasante A."/>
            <person name="Walenz B."/>
            <person name="Wang J."/>
            <person name="Wasserman M."/>
            <person name="Watts T."/>
            <person name="Wilson D."/>
            <person name="Wilson R.K."/>
            <person name="Wing R.A."/>
            <person name="Wolfner M.F."/>
            <person name="Wong A."/>
            <person name="Wong G.K."/>
            <person name="Wu C.I."/>
            <person name="Wu G."/>
            <person name="Yamamoto D."/>
            <person name="Yang H.P."/>
            <person name="Yang S.P."/>
            <person name="Yorke J.A."/>
            <person name="Yoshida K."/>
            <person name="Zdobnov E."/>
            <person name="Zhang P."/>
            <person name="Zhang Y."/>
            <person name="Zimin A.V."/>
            <person name="Baldwin J."/>
            <person name="Abdouelleil A."/>
            <person name="Abdulkadir J."/>
            <person name="Abebe A."/>
            <person name="Abera B."/>
            <person name="Abreu J."/>
            <person name="Acer S.C."/>
            <person name="Aftuck L."/>
            <person name="Alexander A."/>
            <person name="An P."/>
            <person name="Anderson E."/>
            <person name="Anderson S."/>
            <person name="Arachi H."/>
            <person name="Azer M."/>
            <person name="Bachantsang P."/>
            <person name="Barry A."/>
            <person name="Bayul T."/>
            <person name="Berlin A."/>
            <person name="Bessette D."/>
            <person name="Bloom T."/>
            <person name="Blye J."/>
            <person name="Boguslavskiy L."/>
            <person name="Bonnet C."/>
            <person name="Boukhgalter B."/>
            <person name="Bourzgui I."/>
            <person name="Brown A."/>
            <person name="Cahill P."/>
            <person name="Channer S."/>
            <person name="Cheshatsang Y."/>
            <person name="Chuda L."/>
            <person name="Citroen M."/>
            <person name="Collymore A."/>
            <person name="Cooke P."/>
            <person name="Costello M."/>
            <person name="D'Aco K."/>
            <person name="Daza R."/>
            <person name="De Haan G."/>
            <person name="DeGray S."/>
            <person name="DeMaso C."/>
            <person name="Dhargay N."/>
            <person name="Dooley K."/>
            <person name="Dooley E."/>
            <person name="Doricent M."/>
            <person name="Dorje P."/>
            <person name="Dorjee K."/>
            <person name="Dupes A."/>
            <person name="Elong R."/>
            <person name="Falk J."/>
            <person name="Farina A."/>
            <person name="Faro S."/>
            <person name="Ferguson D."/>
            <person name="Fisher S."/>
            <person name="Foley C.D."/>
            <person name="Franke A."/>
            <person name="Friedrich D."/>
            <person name="Gadbois L."/>
            <person name="Gearin G."/>
            <person name="Gearin C.R."/>
            <person name="Giannoukos G."/>
            <person name="Goode T."/>
            <person name="Graham J."/>
            <person name="Grandbois E."/>
            <person name="Grewal S."/>
            <person name="Gyaltsen K."/>
            <person name="Hafez N."/>
            <person name="Hagos B."/>
            <person name="Hall J."/>
            <person name="Henson C."/>
            <person name="Hollinger A."/>
            <person name="Honan T."/>
            <person name="Huard M.D."/>
            <person name="Hughes L."/>
            <person name="Hurhula B."/>
            <person name="Husby M.E."/>
            <person name="Kamat A."/>
            <person name="Kanga B."/>
            <person name="Kashin S."/>
            <person name="Khazanovich D."/>
            <person name="Kisner P."/>
            <person name="Lance K."/>
            <person name="Lara M."/>
            <person name="Lee W."/>
            <person name="Lennon N."/>
            <person name="Letendre F."/>
            <person name="LeVine R."/>
            <person name="Lipovsky A."/>
            <person name="Liu X."/>
            <person name="Liu J."/>
            <person name="Liu S."/>
            <person name="Lokyitsang T."/>
            <person name="Lokyitsang Y."/>
            <person name="Lubonja R."/>
            <person name="Lui A."/>
            <person name="MacDonald P."/>
            <person name="Magnisalis V."/>
            <person name="Maru K."/>
            <person name="Matthews C."/>
            <person name="McCusker W."/>
            <person name="McDonough S."/>
            <person name="Mehta T."/>
            <person name="Meldrim J."/>
            <person name="Meneus L."/>
            <person name="Mihai O."/>
            <person name="Mihalev A."/>
            <person name="Mihova T."/>
            <person name="Mittelman R."/>
            <person name="Mlenga V."/>
            <person name="Montmayeur A."/>
            <person name="Mulrain L."/>
            <person name="Navidi A."/>
            <person name="Naylor J."/>
            <person name="Negash T."/>
            <person name="Nguyen T."/>
            <person name="Nguyen N."/>
            <person name="Nicol R."/>
            <person name="Norbu C."/>
            <person name="Norbu N."/>
            <person name="Novod N."/>
            <person name="O'Neill B."/>
            <person name="Osman S."/>
            <person name="Markiewicz E."/>
            <person name="Oyono O.L."/>
            <person name="Patti C."/>
            <person name="Phunkhang P."/>
            <person name="Pierre F."/>
            <person name="Priest M."/>
            <person name="Raghuraman S."/>
            <person name="Rege F."/>
            <person name="Reyes R."/>
            <person name="Rise C."/>
            <person name="Rogov P."/>
            <person name="Ross K."/>
            <person name="Ryan E."/>
            <person name="Settipalli S."/>
            <person name="Shea T."/>
            <person name="Sherpa N."/>
            <person name="Shi L."/>
            <person name="Shih D."/>
            <person name="Sparrow T."/>
            <person name="Spaulding J."/>
            <person name="Stalker J."/>
            <person name="Stange-Thomann N."/>
            <person name="Stavropoulos S."/>
            <person name="Stone C."/>
            <person name="Strader C."/>
            <person name="Tesfaye S."/>
            <person name="Thomson T."/>
            <person name="Thoulutsang Y."/>
            <person name="Thoulutsang D."/>
            <person name="Topham K."/>
            <person name="Topping I."/>
            <person name="Tsamla T."/>
            <person name="Vassiliev H."/>
            <person name="Vo A."/>
            <person name="Wangchuk T."/>
            <person name="Wangdi T."/>
            <person name="Weiand M."/>
            <person name="Wilkinson J."/>
            <person name="Wilson A."/>
            <person name="Yadav S."/>
            <person name="Young G."/>
            <person name="Yu Q."/>
            <person name="Zembek L."/>
            <person name="Zhong D."/>
            <person name="Zimmer A."/>
            <person name="Zwirko Z."/>
            <person name="Jaffe D.B."/>
            <person name="Alvarez P."/>
            <person name="Brockman W."/>
            <person name="Butler J."/>
            <person name="Chin C."/>
            <person name="Gnerre S."/>
            <person name="Grabherr M."/>
            <person name="Kleber M."/>
            <person name="Mauceli E."/>
            <person name="MacCallum I."/>
        </authorList>
    </citation>
    <scope>NUCLEOTIDE SEQUENCE [LARGE SCALE GENOMIC DNA]</scope>
    <source>
        <strain evidence="4">Tai18E2 / Tucson 14021-0261.01</strain>
    </source>
</reference>
<dbReference type="SUPFAM" id="SSF75304">
    <property type="entry name" value="Amidase signature (AS) enzymes"/>
    <property type="match status" value="1"/>
</dbReference>
<name>B4PTK0_DROYA</name>
<evidence type="ECO:0000259" key="2">
    <source>
        <dbReference type="Pfam" id="PF01425"/>
    </source>
</evidence>
<evidence type="ECO:0000313" key="3">
    <source>
        <dbReference type="EMBL" id="EDW98740.2"/>
    </source>
</evidence>
<dbReference type="InterPro" id="IPR052739">
    <property type="entry name" value="FAAH2"/>
</dbReference>
<evidence type="ECO:0000256" key="1">
    <source>
        <dbReference type="ARBA" id="ARBA00009199"/>
    </source>
</evidence>
<dbReference type="Gene3D" id="3.90.1300.10">
    <property type="entry name" value="Amidase signature (AS) domain"/>
    <property type="match status" value="1"/>
</dbReference>
<reference evidence="3 4" key="2">
    <citation type="journal article" date="2007" name="PLoS Biol.">
        <title>Principles of genome evolution in the Drosophila melanogaster species group.</title>
        <authorList>
            <person name="Ranz J.M."/>
            <person name="Maurin D."/>
            <person name="Chan Y.S."/>
            <person name="von Grotthuss M."/>
            <person name="Hillier L.W."/>
            <person name="Roote J."/>
            <person name="Ashburner M."/>
            <person name="Bergman C.M."/>
        </authorList>
    </citation>
    <scope>NUCLEOTIDE SEQUENCE [LARGE SCALE GENOMIC DNA]</scope>
    <source>
        <strain evidence="4">Tai18E2 / Tucson 14021-0261.01</strain>
    </source>
</reference>
<dbReference type="InterPro" id="IPR036928">
    <property type="entry name" value="AS_sf"/>
</dbReference>
<accession>B4PTK0</accession>
<keyword evidence="3" id="KW-0436">Ligase</keyword>
<dbReference type="AlphaFoldDB" id="B4PTK0"/>